<evidence type="ECO:0000313" key="2">
    <source>
        <dbReference type="Proteomes" id="UP000321408"/>
    </source>
</evidence>
<sequence>MHGFFYIALFDSDNGKCLIDFKDLTFTKTIYDFDYNKILSDQGISYDDLNNNEEIINLKIELEDLGHSFVYTFVKVEKYHLMVVTDSVYSKLNPLLEKAIIEFDQEIDFDEENQEENQIESEIIENKITSLAIENFSRNFSEYLFPDFLIPERKNNIEKEGEEQEVKQDLNEYLKSKNINQDLFNKIDGTWSIEEFSEEMEIDLNKIHEEFFNMWVNNLIYFRFKYYNWDTLEQTENAKFYLEDGTPENLSLINKYNSAKIIKILQIINSGITFKKLHDQSTITKLRLEKYITELIYRDVIQKRKVIPTIKHISEDLIPLLTLQGFTKNDFQLLEYLEENFRNEKDLGEVALKIQIDPKRIRDIISKVETAISVMN</sequence>
<reference evidence="1 2" key="1">
    <citation type="journal article" date="2020" name="Nature">
        <title>Isolation of an archaeon at the prokaryote-eukaryote interface.</title>
        <authorList>
            <person name="Imachi H."/>
            <person name="Nobu M.K."/>
            <person name="Nakahara N."/>
            <person name="Morono Y."/>
            <person name="Ogawara M."/>
            <person name="Takaki Y."/>
            <person name="Takano Y."/>
            <person name="Uematsu K."/>
            <person name="Ikuta T."/>
            <person name="Ito M."/>
            <person name="Matsui Y."/>
            <person name="Miyazaki M."/>
            <person name="Murata K."/>
            <person name="Saito Y."/>
            <person name="Sakai S."/>
            <person name="Song C."/>
            <person name="Tasumi E."/>
            <person name="Yamanaka Y."/>
            <person name="Yamaguchi T."/>
            <person name="Kamagata Y."/>
            <person name="Tamaki H."/>
            <person name="Takai K."/>
        </authorList>
    </citation>
    <scope>NUCLEOTIDE SEQUENCE [LARGE SCALE GENOMIC DNA]</scope>
    <source>
        <strain evidence="1 2">MK-D1</strain>
    </source>
</reference>
<evidence type="ECO:0000313" key="1">
    <source>
        <dbReference type="EMBL" id="QEE15423.1"/>
    </source>
</evidence>
<accession>A0A5B9D8N3</accession>
<dbReference type="GeneID" id="41329240"/>
<name>A0A5B9D8N3_9ARCH</name>
<dbReference type="KEGG" id="psyt:DSAG12_01248"/>
<protein>
    <submittedName>
        <fullName evidence="1">Uncharacterized protein</fullName>
    </submittedName>
</protein>
<reference evidence="1 2" key="2">
    <citation type="journal article" date="2024" name="Int. J. Syst. Evol. Microbiol.">
        <title>Promethearchaeum syntrophicum gen. nov., sp. nov., an anaerobic, obligately syntrophic archaeon, the first isolate of the lineage 'Asgard' archaea, and proposal of the new archaeal phylum Promethearchaeota phyl. nov. and kingdom Promethearchaeati regn. nov.</title>
        <authorList>
            <person name="Imachi H."/>
            <person name="Nobu M.K."/>
            <person name="Kato S."/>
            <person name="Takaki Y."/>
            <person name="Miyazaki M."/>
            <person name="Miyata M."/>
            <person name="Ogawara M."/>
            <person name="Saito Y."/>
            <person name="Sakai S."/>
            <person name="Tahara Y.O."/>
            <person name="Takano Y."/>
            <person name="Tasumi E."/>
            <person name="Uematsu K."/>
            <person name="Yoshimura T."/>
            <person name="Itoh T."/>
            <person name="Ohkuma M."/>
            <person name="Takai K."/>
        </authorList>
    </citation>
    <scope>NUCLEOTIDE SEQUENCE [LARGE SCALE GENOMIC DNA]</scope>
    <source>
        <strain evidence="1 2">MK-D1</strain>
    </source>
</reference>
<dbReference type="Proteomes" id="UP000321408">
    <property type="component" value="Chromosome"/>
</dbReference>
<dbReference type="AlphaFoldDB" id="A0A5B9D8N3"/>
<dbReference type="RefSeq" id="WP_147662331.1">
    <property type="nucleotide sequence ID" value="NZ_CP042905.2"/>
</dbReference>
<keyword evidence="2" id="KW-1185">Reference proteome</keyword>
<dbReference type="EMBL" id="CP042905">
    <property type="protein sequence ID" value="QEE15423.1"/>
    <property type="molecule type" value="Genomic_DNA"/>
</dbReference>
<gene>
    <name evidence="1" type="ORF">DSAG12_01248</name>
</gene>
<organism evidence="1 2">
    <name type="scientific">Promethearchaeum syntrophicum</name>
    <dbReference type="NCBI Taxonomy" id="2594042"/>
    <lineage>
        <taxon>Archaea</taxon>
        <taxon>Promethearchaeati</taxon>
        <taxon>Promethearchaeota</taxon>
        <taxon>Promethearchaeia</taxon>
        <taxon>Promethearchaeales</taxon>
        <taxon>Promethearchaeaceae</taxon>
        <taxon>Promethearchaeum</taxon>
    </lineage>
</organism>
<proteinExistence type="predicted"/>